<feature type="region of interest" description="Disordered" evidence="1">
    <location>
        <begin position="281"/>
        <end position="325"/>
    </location>
</feature>
<organism evidence="4 5">
    <name type="scientific">Paramicrobacterium humi</name>
    <dbReference type="NCBI Taxonomy" id="640635"/>
    <lineage>
        <taxon>Bacteria</taxon>
        <taxon>Bacillati</taxon>
        <taxon>Actinomycetota</taxon>
        <taxon>Actinomycetes</taxon>
        <taxon>Micrococcales</taxon>
        <taxon>Microbacteriaceae</taxon>
        <taxon>Paramicrobacterium</taxon>
    </lineage>
</organism>
<dbReference type="InterPro" id="IPR046112">
    <property type="entry name" value="DUF6049"/>
</dbReference>
<keyword evidence="2" id="KW-1133">Transmembrane helix</keyword>
<reference evidence="4 5" key="1">
    <citation type="submission" date="2016-10" db="EMBL/GenBank/DDBJ databases">
        <authorList>
            <person name="de Groot N.N."/>
        </authorList>
    </citation>
    <scope>NUCLEOTIDE SEQUENCE [LARGE SCALE GENOMIC DNA]</scope>
    <source>
        <strain evidence="4 5">DSM 21799</strain>
    </source>
</reference>
<accession>A0A1H4KG77</accession>
<dbReference type="STRING" id="640635.SAMN04489806_1156"/>
<evidence type="ECO:0000313" key="4">
    <source>
        <dbReference type="EMBL" id="SEB57511.1"/>
    </source>
</evidence>
<protein>
    <submittedName>
        <fullName evidence="4">Uncharacterized protein</fullName>
    </submittedName>
</protein>
<feature type="signal peptide" evidence="3">
    <location>
        <begin position="1"/>
        <end position="24"/>
    </location>
</feature>
<dbReference type="Proteomes" id="UP000199183">
    <property type="component" value="Unassembled WGS sequence"/>
</dbReference>
<feature type="region of interest" description="Disordered" evidence="1">
    <location>
        <begin position="690"/>
        <end position="715"/>
    </location>
</feature>
<dbReference type="RefSeq" id="WP_091181178.1">
    <property type="nucleotide sequence ID" value="NZ_FNRY01000001.1"/>
</dbReference>
<evidence type="ECO:0000313" key="5">
    <source>
        <dbReference type="Proteomes" id="UP000199183"/>
    </source>
</evidence>
<feature type="compositionally biased region" description="Polar residues" evidence="1">
    <location>
        <begin position="296"/>
        <end position="311"/>
    </location>
</feature>
<sequence length="715" mass="73775">MNLRTTLACAAALTAVALSSLAGAPEPAAAVTEDSAVTLDAELLDTPLGPDGSFRVSLTVSNPTTDLVPAGHVILAAADRPFGSRAALGAFLTPGNESTSTPVTVDTIDVPELSPHATWTSTPITIEASELKLPDDFGAYALSGTYAAGMTTAQSRDAFVYAPAAPSARLNVSVAMPITIPPSTDGLIDADTLASATEPDGILTQQLDGAMNRPIALGIDPRIVASIHALGSAAPESAVDWLARLAAASNDTFPLQYADADPTAQLQSGATSLLAPSSLEYGLDPANFSPPKPTAPATQSTGTPGTSSLESTPDPEPTTDADGIPTLESLLDFPYTFDSMVWPADNTVTRADLKSLAAAEAGPAIIASSNTSAGERTTVPAAGTAEGEAVYVADSAASAALRRAVTATGDTAQSDALAALSAELAVMSGEPGADKRHVLLTLDRTWPTSSARLSSVLSRLGTLQTVTPVPLSDIDPSSDSAVAITDAAQSDSRLDAFRQAASHDEAIAAFSSVLEDPSILIGRQDAAKLALYSVGWRDDASGWDDARSAFETATAKTLDSITIVRSSPILMIADQISIKISVRNSLDLPVKVVMRASPDNPRLVVTSSDVTEIPAQTQQAVAIPVTARLGNGDVNLRLELFSPSGVPIADSSTVPVTVRADWERIGTIILVTGVTLLFVFGLIRTIHRRRRENRHSTPGEGPTPADASVVKDADD</sequence>
<feature type="transmembrane region" description="Helical" evidence="2">
    <location>
        <begin position="665"/>
        <end position="686"/>
    </location>
</feature>
<evidence type="ECO:0000256" key="3">
    <source>
        <dbReference type="SAM" id="SignalP"/>
    </source>
</evidence>
<keyword evidence="3" id="KW-0732">Signal</keyword>
<evidence type="ECO:0000256" key="2">
    <source>
        <dbReference type="SAM" id="Phobius"/>
    </source>
</evidence>
<feature type="chain" id="PRO_5038915964" evidence="3">
    <location>
        <begin position="25"/>
        <end position="715"/>
    </location>
</feature>
<proteinExistence type="predicted"/>
<dbReference type="Pfam" id="PF19516">
    <property type="entry name" value="DUF6049"/>
    <property type="match status" value="1"/>
</dbReference>
<name>A0A1H4KG77_9MICO</name>
<keyword evidence="5" id="KW-1185">Reference proteome</keyword>
<keyword evidence="2" id="KW-0472">Membrane</keyword>
<dbReference type="EMBL" id="FNRY01000001">
    <property type="protein sequence ID" value="SEB57511.1"/>
    <property type="molecule type" value="Genomic_DNA"/>
</dbReference>
<gene>
    <name evidence="4" type="ORF">SAMN04489806_1156</name>
</gene>
<evidence type="ECO:0000256" key="1">
    <source>
        <dbReference type="SAM" id="MobiDB-lite"/>
    </source>
</evidence>
<dbReference type="AlphaFoldDB" id="A0A1H4KG77"/>
<dbReference type="OrthoDB" id="4985746at2"/>
<keyword evidence="2" id="KW-0812">Transmembrane</keyword>